<dbReference type="InterPro" id="IPR050951">
    <property type="entry name" value="Retrovirus_Pol_polyprotein"/>
</dbReference>
<evidence type="ECO:0000313" key="4">
    <source>
        <dbReference type="Proteomes" id="UP000440367"/>
    </source>
</evidence>
<evidence type="ECO:0000313" key="5">
    <source>
        <dbReference type="Proteomes" id="UP000476176"/>
    </source>
</evidence>
<dbReference type="InterPro" id="IPR036397">
    <property type="entry name" value="RNaseH_sf"/>
</dbReference>
<dbReference type="EMBL" id="QXGD01000618">
    <property type="protein sequence ID" value="KAE9231539.1"/>
    <property type="molecule type" value="Genomic_DNA"/>
</dbReference>
<dbReference type="GO" id="GO:0015074">
    <property type="term" value="P:DNA integration"/>
    <property type="evidence" value="ECO:0007669"/>
    <property type="project" value="InterPro"/>
</dbReference>
<dbReference type="AlphaFoldDB" id="A0A6A3ZAR3"/>
<reference evidence="2 4" key="1">
    <citation type="submission" date="2018-08" db="EMBL/GenBank/DDBJ databases">
        <title>Genomic investigation of the strawberry pathogen Phytophthora fragariae indicates pathogenicity is determined by transcriptional variation in three key races.</title>
        <authorList>
            <person name="Adams T.M."/>
            <person name="Armitage A.D."/>
            <person name="Sobczyk M.K."/>
            <person name="Bates H.J."/>
            <person name="Dunwell J.M."/>
            <person name="Nellist C.F."/>
            <person name="Harrison R.J."/>
        </authorList>
    </citation>
    <scope>NUCLEOTIDE SEQUENCE [LARGE SCALE GENOMIC DNA]</scope>
    <source>
        <strain evidence="2 4">BC-1</strain>
        <strain evidence="3 5">BC-23</strain>
    </source>
</reference>
<dbReference type="PROSITE" id="PS50994">
    <property type="entry name" value="INTEGRASE"/>
    <property type="match status" value="1"/>
</dbReference>
<dbReference type="InterPro" id="IPR012337">
    <property type="entry name" value="RNaseH-like_sf"/>
</dbReference>
<dbReference type="Pfam" id="PF24626">
    <property type="entry name" value="SH3_Tf2-1"/>
    <property type="match status" value="1"/>
</dbReference>
<evidence type="ECO:0000259" key="1">
    <source>
        <dbReference type="PROSITE" id="PS50994"/>
    </source>
</evidence>
<protein>
    <recommendedName>
        <fullName evidence="1">Integrase catalytic domain-containing protein</fullName>
    </recommendedName>
</protein>
<dbReference type="Proteomes" id="UP000440367">
    <property type="component" value="Unassembled WGS sequence"/>
</dbReference>
<dbReference type="PANTHER" id="PTHR37984:SF5">
    <property type="entry name" value="PROTEIN NYNRIN-LIKE"/>
    <property type="match status" value="1"/>
</dbReference>
<sequence length="539" mass="59668">MYKWVRKWVCSCEAFQRVKPSQSKQAPLRPLPVAADPWSSVSMDFVFGLPRDAQGRTGIPVFVDRFSKMLHLAPVAVTITAAQSATIFLDVVYRHHGLPTSIISDRDPRFTVALWTELFKLVGTRLKMSTASHPETDGQTERANRVVEDVLRSFATSFKSWSSFMPMVEFALNNAAHASTGLTPFYVNYGRRPRVPALLGMERSIPQGGGDVENDSAYLPNDAQVASDTKAAGDPRRERADGVITTLMNGVTTWHGARASTRGMHTSGAAAPPAPPPANFDPIPAPQPRDTEAVREFLQRRQIVVHYVRDAIAVAVDRQKENADRRDRKNMEKFAVGNRVLLSMTGIQPILVTNLDANKLAPRYIGPFKVLKVLGDAYTLQLPTALRLHPTFYVGRLRRYYAALIPSVAATHERPVLAPLRRLTLRHSATQLLVLTLQHFKAAGEAIETLRDLSVLPVIALRLSAMALRLLSTVGVMVGILWRLSRSTTTLMLPRGRVAVFVTATAPYRSIVNTLCVGLGQCRIAGSRTRFFSRTFRTV</sequence>
<gene>
    <name evidence="2" type="ORF">PF002_g12658</name>
    <name evidence="3" type="ORF">PF004_g10060</name>
</gene>
<evidence type="ECO:0000313" key="3">
    <source>
        <dbReference type="EMBL" id="KAE9231997.1"/>
    </source>
</evidence>
<dbReference type="EMBL" id="QXGC01000510">
    <property type="protein sequence ID" value="KAE9231997.1"/>
    <property type="molecule type" value="Genomic_DNA"/>
</dbReference>
<proteinExistence type="predicted"/>
<dbReference type="GO" id="GO:0003676">
    <property type="term" value="F:nucleic acid binding"/>
    <property type="evidence" value="ECO:0007669"/>
    <property type="project" value="InterPro"/>
</dbReference>
<dbReference type="Proteomes" id="UP000476176">
    <property type="component" value="Unassembled WGS sequence"/>
</dbReference>
<dbReference type="Gene3D" id="3.30.420.10">
    <property type="entry name" value="Ribonuclease H-like superfamily/Ribonuclease H"/>
    <property type="match status" value="1"/>
</dbReference>
<comment type="caution">
    <text evidence="2">The sequence shown here is derived from an EMBL/GenBank/DDBJ whole genome shotgun (WGS) entry which is preliminary data.</text>
</comment>
<evidence type="ECO:0000313" key="2">
    <source>
        <dbReference type="EMBL" id="KAE9231539.1"/>
    </source>
</evidence>
<feature type="domain" description="Integrase catalytic" evidence="1">
    <location>
        <begin position="33"/>
        <end position="192"/>
    </location>
</feature>
<dbReference type="InterPro" id="IPR001584">
    <property type="entry name" value="Integrase_cat-core"/>
</dbReference>
<dbReference type="InterPro" id="IPR056924">
    <property type="entry name" value="SH3_Tf2-1"/>
</dbReference>
<dbReference type="PANTHER" id="PTHR37984">
    <property type="entry name" value="PROTEIN CBG26694"/>
    <property type="match status" value="1"/>
</dbReference>
<organism evidence="2 4">
    <name type="scientific">Phytophthora fragariae</name>
    <dbReference type="NCBI Taxonomy" id="53985"/>
    <lineage>
        <taxon>Eukaryota</taxon>
        <taxon>Sar</taxon>
        <taxon>Stramenopiles</taxon>
        <taxon>Oomycota</taxon>
        <taxon>Peronosporomycetes</taxon>
        <taxon>Peronosporales</taxon>
        <taxon>Peronosporaceae</taxon>
        <taxon>Phytophthora</taxon>
    </lineage>
</organism>
<accession>A0A6A3ZAR3</accession>
<dbReference type="SUPFAM" id="SSF53098">
    <property type="entry name" value="Ribonuclease H-like"/>
    <property type="match status" value="1"/>
</dbReference>
<name>A0A6A3ZAR3_9STRA</name>